<keyword evidence="4 6" id="KW-0378">Hydrolase</keyword>
<name>A0A0F7HJW5_9STAP</name>
<accession>A0A0F7HJW5</accession>
<evidence type="ECO:0000256" key="6">
    <source>
        <dbReference type="HAMAP-Rule" id="MF_00337"/>
    </source>
</evidence>
<evidence type="ECO:0000313" key="8">
    <source>
        <dbReference type="EMBL" id="AKG74033.1"/>
    </source>
</evidence>
<keyword evidence="7" id="KW-0175">Coiled coil</keyword>
<dbReference type="KEGG" id="shv:AAT16_07185"/>
<dbReference type="PANTHER" id="PTHR34137:SF1">
    <property type="entry name" value="EXODEOXYRIBONUCLEASE 7 SMALL SUBUNIT"/>
    <property type="match status" value="1"/>
</dbReference>
<evidence type="ECO:0000256" key="3">
    <source>
        <dbReference type="ARBA" id="ARBA00022722"/>
    </source>
</evidence>
<evidence type="ECO:0000256" key="1">
    <source>
        <dbReference type="ARBA" id="ARBA00009998"/>
    </source>
</evidence>
<dbReference type="Proteomes" id="UP000034029">
    <property type="component" value="Chromosome"/>
</dbReference>
<dbReference type="SUPFAM" id="SSF116842">
    <property type="entry name" value="XseB-like"/>
    <property type="match status" value="1"/>
</dbReference>
<dbReference type="GO" id="GO:0009318">
    <property type="term" value="C:exodeoxyribonuclease VII complex"/>
    <property type="evidence" value="ECO:0007669"/>
    <property type="project" value="UniProtKB-UniRule"/>
</dbReference>
<comment type="subunit">
    <text evidence="6">Heterooligomer composed of large and small subunits.</text>
</comment>
<gene>
    <name evidence="6" type="primary">xseB</name>
    <name evidence="8" type="ORF">AAT16_07185</name>
    <name evidence="9" type="ORF">SAMN05216235_0682</name>
</gene>
<evidence type="ECO:0000256" key="5">
    <source>
        <dbReference type="ARBA" id="ARBA00022839"/>
    </source>
</evidence>
<evidence type="ECO:0000256" key="4">
    <source>
        <dbReference type="ARBA" id="ARBA00022801"/>
    </source>
</evidence>
<evidence type="ECO:0000313" key="10">
    <source>
        <dbReference type="Proteomes" id="UP000034029"/>
    </source>
</evidence>
<protein>
    <recommendedName>
        <fullName evidence="6">Exodeoxyribonuclease 7 small subunit</fullName>
        <ecNumber evidence="6">3.1.11.6</ecNumber>
    </recommendedName>
    <alternativeName>
        <fullName evidence="6">Exodeoxyribonuclease VII small subunit</fullName>
        <shortName evidence="6">Exonuclease VII small subunit</shortName>
    </alternativeName>
</protein>
<dbReference type="EMBL" id="FOTB01000001">
    <property type="protein sequence ID" value="SFK59455.1"/>
    <property type="molecule type" value="Genomic_DNA"/>
</dbReference>
<dbReference type="GO" id="GO:0008855">
    <property type="term" value="F:exodeoxyribonuclease VII activity"/>
    <property type="evidence" value="ECO:0007669"/>
    <property type="project" value="UniProtKB-UniRule"/>
</dbReference>
<evidence type="ECO:0000256" key="2">
    <source>
        <dbReference type="ARBA" id="ARBA00022490"/>
    </source>
</evidence>
<dbReference type="NCBIfam" id="TIGR01280">
    <property type="entry name" value="xseB"/>
    <property type="match status" value="1"/>
</dbReference>
<dbReference type="EMBL" id="CP011366">
    <property type="protein sequence ID" value="AKG74033.1"/>
    <property type="molecule type" value="Genomic_DNA"/>
</dbReference>
<comment type="similarity">
    <text evidence="1 6">Belongs to the XseB family.</text>
</comment>
<comment type="function">
    <text evidence="6">Bidirectionally degrades single-stranded DNA into large acid-insoluble oligonucleotides, which are then degraded further into small acid-soluble oligonucleotides.</text>
</comment>
<dbReference type="GO" id="GO:0005829">
    <property type="term" value="C:cytosol"/>
    <property type="evidence" value="ECO:0007669"/>
    <property type="project" value="TreeGrafter"/>
</dbReference>
<dbReference type="RefSeq" id="WP_046790219.1">
    <property type="nucleotide sequence ID" value="NZ_CP011366.1"/>
</dbReference>
<keyword evidence="3 6" id="KW-0540">Nuclease</keyword>
<dbReference type="InterPro" id="IPR003761">
    <property type="entry name" value="Exonuc_VII_S"/>
</dbReference>
<dbReference type="InterPro" id="IPR037004">
    <property type="entry name" value="Exonuc_VII_ssu_sf"/>
</dbReference>
<keyword evidence="10" id="KW-1185">Reference proteome</keyword>
<keyword evidence="5 6" id="KW-0269">Exonuclease</keyword>
<reference evidence="9 11" key="3">
    <citation type="submission" date="2016-10" db="EMBL/GenBank/DDBJ databases">
        <authorList>
            <person name="Varghese N."/>
            <person name="Submissions S."/>
        </authorList>
    </citation>
    <scope>NUCLEOTIDE SEQUENCE [LARGE SCALE GENOMIC DNA]</scope>
    <source>
        <strain evidence="9 11">CGMCC 1.6501</strain>
    </source>
</reference>
<dbReference type="NCBIfam" id="NF002140">
    <property type="entry name" value="PRK00977.1-4"/>
    <property type="match status" value="1"/>
</dbReference>
<dbReference type="Proteomes" id="UP000183090">
    <property type="component" value="Unassembled WGS sequence"/>
</dbReference>
<evidence type="ECO:0000313" key="11">
    <source>
        <dbReference type="Proteomes" id="UP000183090"/>
    </source>
</evidence>
<evidence type="ECO:0000313" key="9">
    <source>
        <dbReference type="EMBL" id="SFK59455.1"/>
    </source>
</evidence>
<dbReference type="AlphaFoldDB" id="A0A0F7HJW5"/>
<reference evidence="8 10" key="1">
    <citation type="journal article" date="2015" name="Int. J. Syst. Evol. Microbiol.">
        <title>Complete genome sequence of Salinicoccus halodurans H3B36, isolated from the Qaidam Basin in China.</title>
        <authorList>
            <person name="Jiang K."/>
            <person name="Xue Y."/>
            <person name="Ma Y."/>
        </authorList>
    </citation>
    <scope>NUCLEOTIDE SEQUENCE [LARGE SCALE GENOMIC DNA]</scope>
    <source>
        <strain evidence="8 10">H3B36</strain>
    </source>
</reference>
<sequence length="69" mass="8151">MSENKTETFEEKMQTLEKIVRQLDEDEVSLEESLKLYQRGVELSSECDKILKNAELKVETLNRKDDEDE</sequence>
<keyword evidence="2 6" id="KW-0963">Cytoplasm</keyword>
<dbReference type="GO" id="GO:0006308">
    <property type="term" value="P:DNA catabolic process"/>
    <property type="evidence" value="ECO:0007669"/>
    <property type="project" value="UniProtKB-UniRule"/>
</dbReference>
<dbReference type="PIRSF" id="PIRSF006488">
    <property type="entry name" value="Exonuc_VII_S"/>
    <property type="match status" value="1"/>
</dbReference>
<dbReference type="Pfam" id="PF02609">
    <property type="entry name" value="Exonuc_VII_S"/>
    <property type="match status" value="1"/>
</dbReference>
<feature type="coiled-coil region" evidence="7">
    <location>
        <begin position="6"/>
        <end position="33"/>
    </location>
</feature>
<dbReference type="HAMAP" id="MF_00337">
    <property type="entry name" value="Exonuc_7_S"/>
    <property type="match status" value="1"/>
</dbReference>
<dbReference type="PANTHER" id="PTHR34137">
    <property type="entry name" value="EXODEOXYRIBONUCLEASE 7 SMALL SUBUNIT"/>
    <property type="match status" value="1"/>
</dbReference>
<dbReference type="OrthoDB" id="9798666at2"/>
<organism evidence="9 11">
    <name type="scientific">Salinicoccus halodurans</name>
    <dbReference type="NCBI Taxonomy" id="407035"/>
    <lineage>
        <taxon>Bacteria</taxon>
        <taxon>Bacillati</taxon>
        <taxon>Bacillota</taxon>
        <taxon>Bacilli</taxon>
        <taxon>Bacillales</taxon>
        <taxon>Staphylococcaceae</taxon>
        <taxon>Salinicoccus</taxon>
    </lineage>
</organism>
<evidence type="ECO:0000256" key="7">
    <source>
        <dbReference type="SAM" id="Coils"/>
    </source>
</evidence>
<comment type="subcellular location">
    <subcellularLocation>
        <location evidence="6">Cytoplasm</location>
    </subcellularLocation>
</comment>
<comment type="catalytic activity">
    <reaction evidence="6">
        <text>Exonucleolytic cleavage in either 5'- to 3'- or 3'- to 5'-direction to yield nucleoside 5'-phosphates.</text>
        <dbReference type="EC" id="3.1.11.6"/>
    </reaction>
</comment>
<dbReference type="EC" id="3.1.11.6" evidence="6"/>
<proteinExistence type="inferred from homology"/>
<dbReference type="Gene3D" id="1.10.287.1040">
    <property type="entry name" value="Exonuclease VII, small subunit"/>
    <property type="match status" value="1"/>
</dbReference>
<reference evidence="10" key="2">
    <citation type="submission" date="2015-04" db="EMBL/GenBank/DDBJ databases">
        <title>Complete genome sequence of Salinicoccus halodurans strain H3B36, isolated from the Qaidam basin of China.</title>
        <authorList>
            <person name="Ma Y."/>
            <person name="Jiang K."/>
            <person name="Xue Y."/>
        </authorList>
    </citation>
    <scope>NUCLEOTIDE SEQUENCE [LARGE SCALE GENOMIC DNA]</scope>
    <source>
        <strain evidence="10">H3B36</strain>
    </source>
</reference>